<name>A0A0L0D3G6_THETB</name>
<dbReference type="RefSeq" id="XP_013760122.1">
    <property type="nucleotide sequence ID" value="XM_013904668.1"/>
</dbReference>
<evidence type="ECO:0000256" key="1">
    <source>
        <dbReference type="SAM" id="Coils"/>
    </source>
</evidence>
<dbReference type="AlphaFoldDB" id="A0A0L0D3G6"/>
<sequence>MPPMLDKDLLRERIDAAVAANSSADTFMAEVERLQRLYRAQRRETSIFSQAQMDDMFSSLAALALRGLDALRRECGRLKQDVTDLAAEAASGVERCTTALQSMVLAAQDHQLESQTSAASLHAISDELMVVKTQRDHARQERDEYKRKLTKAQSDLRAVETHHSKAMDNVHASHATAMRATLEKLRKLNESRVEDTRSLTAQLESASTEKQALTARIAAIQRSADARVAQSMADAEASALAARDAELATVRASAAALADKVRALEAAAVSSPAIHRELVYARQSNASLRESQKDLAAKMLDTMSQLEAAELRIADLEAGIANARPLTYICSCCHHRNIRPQANASAL</sequence>
<protein>
    <submittedName>
        <fullName evidence="2">Uncharacterized protein</fullName>
    </submittedName>
</protein>
<keyword evidence="1" id="KW-0175">Coiled coil</keyword>
<reference evidence="2 3" key="1">
    <citation type="submission" date="2010-05" db="EMBL/GenBank/DDBJ databases">
        <title>The Genome Sequence of Thecamonas trahens ATCC 50062.</title>
        <authorList>
            <consortium name="The Broad Institute Genome Sequencing Platform"/>
            <person name="Russ C."/>
            <person name="Cuomo C."/>
            <person name="Shea T."/>
            <person name="Young S.K."/>
            <person name="Zeng Q."/>
            <person name="Koehrsen M."/>
            <person name="Haas B."/>
            <person name="Borodovsky M."/>
            <person name="Guigo R."/>
            <person name="Alvarado L."/>
            <person name="Berlin A."/>
            <person name="Bochicchio J."/>
            <person name="Borenstein D."/>
            <person name="Chapman S."/>
            <person name="Chen Z."/>
            <person name="Freedman E."/>
            <person name="Gellesch M."/>
            <person name="Goldberg J."/>
            <person name="Griggs A."/>
            <person name="Gujja S."/>
            <person name="Heilman E."/>
            <person name="Heiman D."/>
            <person name="Hepburn T."/>
            <person name="Howarth C."/>
            <person name="Jen D."/>
            <person name="Larson L."/>
            <person name="Mehta T."/>
            <person name="Park D."/>
            <person name="Pearson M."/>
            <person name="Roberts A."/>
            <person name="Saif S."/>
            <person name="Shenoy N."/>
            <person name="Sisk P."/>
            <person name="Stolte C."/>
            <person name="Sykes S."/>
            <person name="Thomson T."/>
            <person name="Walk T."/>
            <person name="White J."/>
            <person name="Yandava C."/>
            <person name="Burger G."/>
            <person name="Gray M.W."/>
            <person name="Holland P.W.H."/>
            <person name="King N."/>
            <person name="Lang F.B.F."/>
            <person name="Roger A.J."/>
            <person name="Ruiz-Trillo I."/>
            <person name="Lander E."/>
            <person name="Nusbaum C."/>
        </authorList>
    </citation>
    <scope>NUCLEOTIDE SEQUENCE [LARGE SCALE GENOMIC DNA]</scope>
    <source>
        <strain evidence="2 3">ATCC 50062</strain>
    </source>
</reference>
<gene>
    <name evidence="2" type="ORF">AMSG_03279</name>
</gene>
<evidence type="ECO:0000313" key="2">
    <source>
        <dbReference type="EMBL" id="KNC46849.1"/>
    </source>
</evidence>
<keyword evidence="3" id="KW-1185">Reference proteome</keyword>
<dbReference type="EMBL" id="GL349444">
    <property type="protein sequence ID" value="KNC46849.1"/>
    <property type="molecule type" value="Genomic_DNA"/>
</dbReference>
<evidence type="ECO:0000313" key="3">
    <source>
        <dbReference type="Proteomes" id="UP000054408"/>
    </source>
</evidence>
<feature type="coiled-coil region" evidence="1">
    <location>
        <begin position="128"/>
        <end position="162"/>
    </location>
</feature>
<proteinExistence type="predicted"/>
<accession>A0A0L0D3G6</accession>
<dbReference type="Proteomes" id="UP000054408">
    <property type="component" value="Unassembled WGS sequence"/>
</dbReference>
<organism evidence="2 3">
    <name type="scientific">Thecamonas trahens ATCC 50062</name>
    <dbReference type="NCBI Taxonomy" id="461836"/>
    <lineage>
        <taxon>Eukaryota</taxon>
        <taxon>Apusozoa</taxon>
        <taxon>Apusomonadida</taxon>
        <taxon>Apusomonadidae</taxon>
        <taxon>Thecamonas</taxon>
    </lineage>
</organism>
<dbReference type="GeneID" id="25562892"/>
<feature type="coiled-coil region" evidence="1">
    <location>
        <begin position="196"/>
        <end position="223"/>
    </location>
</feature>